<dbReference type="Gene3D" id="3.40.50.620">
    <property type="entry name" value="HUPs"/>
    <property type="match status" value="1"/>
</dbReference>
<accession>A0A1Y4L571</accession>
<keyword evidence="2" id="KW-0808">Transferase</keyword>
<reference evidence="3" key="1">
    <citation type="submission" date="2017-04" db="EMBL/GenBank/DDBJ databases">
        <title>Function of individual gut microbiota members based on whole genome sequencing of pure cultures obtained from chicken caecum.</title>
        <authorList>
            <person name="Medvecky M."/>
            <person name="Cejkova D."/>
            <person name="Polansky O."/>
            <person name="Karasova D."/>
            <person name="Kubasova T."/>
            <person name="Cizek A."/>
            <person name="Rychlik I."/>
        </authorList>
    </citation>
    <scope>NUCLEOTIDE SEQUENCE [LARGE SCALE GENOMIC DNA]</scope>
    <source>
        <strain evidence="3">An180</strain>
    </source>
</reference>
<dbReference type="PANTHER" id="PTHR43196">
    <property type="entry name" value="SULFATE ADENYLYLTRANSFERASE SUBUNIT 2"/>
    <property type="match status" value="1"/>
</dbReference>
<dbReference type="Proteomes" id="UP000195897">
    <property type="component" value="Unassembled WGS sequence"/>
</dbReference>
<dbReference type="InterPro" id="IPR002500">
    <property type="entry name" value="PAPS_reduct_dom"/>
</dbReference>
<protein>
    <submittedName>
        <fullName evidence="2">Sulfurtransferase DndC</fullName>
    </submittedName>
</protein>
<sequence length="470" mass="54977">MKEYNGKPLVKGLLEEIEYVYKSDKRPWVIGYSGGKDSTVVVHLVYQMLKNLHPEERHKTVYIVSSDTLVENPLIEIYLDNMLQLLREAAKRDHLPLSVNKVTPDPDTSFWANVIGRGFPTPRLNGTFRWCTDRLKIAPSGQFVENIIKKQHTEIVFILGVRKAESAARKRRIEGRELADRLLNRHETIKEAYVYPPIVSLSTDDVWDILMSNNRKNAWGGDNSQLIELYSDADSGECPFAGYSSKDDQQQSCGKSRFGCWICTVVQEDRSLNGFIRSGHRELIPLAEFRKWLMSIRDVPEYREKKRRDGSVYRTSQNQLGFGPFTWEARQMILRRLLQTQKQMNYELITIDELRAIDRIWDEEQDLSCRVLVDLYYDEMGEHLPWDELKHPVFDEETCKKLEMYADEFLVPMDLMKSMIFRTNKTKFFSNTRILRDSLRKAVTQQWLQEAELVNVQEGTRNEDQQSDTL</sequence>
<evidence type="ECO:0000259" key="1">
    <source>
        <dbReference type="Pfam" id="PF01507"/>
    </source>
</evidence>
<gene>
    <name evidence="2" type="ORF">B5F17_11810</name>
</gene>
<dbReference type="AlphaFoldDB" id="A0A1Y4L571"/>
<dbReference type="InterPro" id="IPR050128">
    <property type="entry name" value="Sulfate_adenylyltrnsfr_sub2"/>
</dbReference>
<name>A0A1Y4L571_9FIRM</name>
<dbReference type="InterPro" id="IPR017598">
    <property type="entry name" value="SulphurTrfase_DndC"/>
</dbReference>
<feature type="domain" description="Phosphoadenosine phosphosulphate reductase" evidence="1">
    <location>
        <begin position="29"/>
        <end position="214"/>
    </location>
</feature>
<dbReference type="GO" id="GO:0016740">
    <property type="term" value="F:transferase activity"/>
    <property type="evidence" value="ECO:0007669"/>
    <property type="project" value="UniProtKB-KW"/>
</dbReference>
<evidence type="ECO:0000313" key="2">
    <source>
        <dbReference type="EMBL" id="OUP51806.1"/>
    </source>
</evidence>
<dbReference type="Pfam" id="PF01507">
    <property type="entry name" value="PAPS_reduct"/>
    <property type="match status" value="1"/>
</dbReference>
<organism evidence="2 3">
    <name type="scientific">Butyricicoccus pullicaecorum</name>
    <dbReference type="NCBI Taxonomy" id="501571"/>
    <lineage>
        <taxon>Bacteria</taxon>
        <taxon>Bacillati</taxon>
        <taxon>Bacillota</taxon>
        <taxon>Clostridia</taxon>
        <taxon>Eubacteriales</taxon>
        <taxon>Butyricicoccaceae</taxon>
        <taxon>Butyricicoccus</taxon>
    </lineage>
</organism>
<dbReference type="RefSeq" id="WP_087374091.1">
    <property type="nucleotide sequence ID" value="NZ_NFKK01000017.1"/>
</dbReference>
<dbReference type="EMBL" id="NFKK01000017">
    <property type="protein sequence ID" value="OUP51806.1"/>
    <property type="molecule type" value="Genomic_DNA"/>
</dbReference>
<dbReference type="PANTHER" id="PTHR43196:SF2">
    <property type="entry name" value="PHOSPHOADENOSINE PHOSPHOSULFATE REDUCTASE"/>
    <property type="match status" value="1"/>
</dbReference>
<dbReference type="InterPro" id="IPR014729">
    <property type="entry name" value="Rossmann-like_a/b/a_fold"/>
</dbReference>
<evidence type="ECO:0000313" key="3">
    <source>
        <dbReference type="Proteomes" id="UP000195897"/>
    </source>
</evidence>
<dbReference type="SUPFAM" id="SSF52402">
    <property type="entry name" value="Adenine nucleotide alpha hydrolases-like"/>
    <property type="match status" value="1"/>
</dbReference>
<proteinExistence type="predicted"/>
<dbReference type="NCBIfam" id="TIGR03183">
    <property type="entry name" value="DNA_S_dndC"/>
    <property type="match status" value="1"/>
</dbReference>
<comment type="caution">
    <text evidence="2">The sequence shown here is derived from an EMBL/GenBank/DDBJ whole genome shotgun (WGS) entry which is preliminary data.</text>
</comment>